<dbReference type="AlphaFoldDB" id="A0A7C3ZAF5"/>
<comment type="subcellular location">
    <subcellularLocation>
        <location evidence="1">Cell membrane</location>
        <topology evidence="1">Multi-pass membrane protein</topology>
    </subcellularLocation>
</comment>
<keyword evidence="3" id="KW-0813">Transport</keyword>
<evidence type="ECO:0000256" key="2">
    <source>
        <dbReference type="ARBA" id="ARBA00007935"/>
    </source>
</evidence>
<name>A0A7C3ZAF5_9BACT</name>
<evidence type="ECO:0000256" key="6">
    <source>
        <dbReference type="ARBA" id="ARBA00022989"/>
    </source>
</evidence>
<proteinExistence type="inferred from homology"/>
<dbReference type="FunFam" id="1.10.3470.10:FF:000001">
    <property type="entry name" value="Vitamin B12 ABC transporter permease BtuC"/>
    <property type="match status" value="1"/>
</dbReference>
<feature type="transmembrane region" description="Helical" evidence="8">
    <location>
        <begin position="145"/>
        <end position="166"/>
    </location>
</feature>
<dbReference type="PANTHER" id="PTHR30472">
    <property type="entry name" value="FERRIC ENTEROBACTIN TRANSPORT SYSTEM PERMEASE PROTEIN"/>
    <property type="match status" value="1"/>
</dbReference>
<feature type="transmembrane region" description="Helical" evidence="8">
    <location>
        <begin position="90"/>
        <end position="109"/>
    </location>
</feature>
<feature type="transmembrane region" description="Helical" evidence="8">
    <location>
        <begin position="303"/>
        <end position="321"/>
    </location>
</feature>
<comment type="caution">
    <text evidence="9">The sequence shown here is derived from an EMBL/GenBank/DDBJ whole genome shotgun (WGS) entry which is preliminary data.</text>
</comment>
<dbReference type="GO" id="GO:0005886">
    <property type="term" value="C:plasma membrane"/>
    <property type="evidence" value="ECO:0007669"/>
    <property type="project" value="UniProtKB-SubCell"/>
</dbReference>
<dbReference type="InterPro" id="IPR000522">
    <property type="entry name" value="ABC_transptr_permease_BtuC"/>
</dbReference>
<evidence type="ECO:0000256" key="5">
    <source>
        <dbReference type="ARBA" id="ARBA00022692"/>
    </source>
</evidence>
<protein>
    <submittedName>
        <fullName evidence="9">Iron ABC transporter permease</fullName>
    </submittedName>
</protein>
<keyword evidence="6 8" id="KW-1133">Transmembrane helix</keyword>
<reference evidence="9" key="1">
    <citation type="journal article" date="2020" name="mSystems">
        <title>Genome- and Community-Level Interaction Insights into Carbon Utilization and Element Cycling Functions of Hydrothermarchaeota in Hydrothermal Sediment.</title>
        <authorList>
            <person name="Zhou Z."/>
            <person name="Liu Y."/>
            <person name="Xu W."/>
            <person name="Pan J."/>
            <person name="Luo Z.H."/>
            <person name="Li M."/>
        </authorList>
    </citation>
    <scope>NUCLEOTIDE SEQUENCE [LARGE SCALE GENOMIC DNA]</scope>
    <source>
        <strain evidence="9">SpSt-897</strain>
    </source>
</reference>
<keyword evidence="4" id="KW-1003">Cell membrane</keyword>
<dbReference type="GO" id="GO:0033214">
    <property type="term" value="P:siderophore-iron import into cell"/>
    <property type="evidence" value="ECO:0007669"/>
    <property type="project" value="TreeGrafter"/>
</dbReference>
<dbReference type="SUPFAM" id="SSF81345">
    <property type="entry name" value="ABC transporter involved in vitamin B12 uptake, BtuC"/>
    <property type="match status" value="1"/>
</dbReference>
<evidence type="ECO:0000256" key="3">
    <source>
        <dbReference type="ARBA" id="ARBA00022448"/>
    </source>
</evidence>
<gene>
    <name evidence="9" type="ORF">ENW96_06945</name>
</gene>
<dbReference type="EMBL" id="DTMF01000176">
    <property type="protein sequence ID" value="HGF34113.1"/>
    <property type="molecule type" value="Genomic_DNA"/>
</dbReference>
<dbReference type="Pfam" id="PF01032">
    <property type="entry name" value="FecCD"/>
    <property type="match status" value="1"/>
</dbReference>
<dbReference type="CDD" id="cd06550">
    <property type="entry name" value="TM_ABC_iron-siderophores_like"/>
    <property type="match status" value="1"/>
</dbReference>
<evidence type="ECO:0000313" key="9">
    <source>
        <dbReference type="EMBL" id="HGF34113.1"/>
    </source>
</evidence>
<sequence>MKSRSLLVWALALAPIPVFFWALQVGAFPVSLGDLGWVLFGGSQATGTQLQAIVWQVRLPRLVLAFFIGLALSLAGATLQAVFRNPLVDAYILGISAGAAFGCALSVAFFPSLPIQVGAFLFSLMAAFLTFSLARTQGEMPTLSLILAGVVVSAFFTAMVSLIKFLVDPHKLASIVFWLMGSLSLANWQAVAKAAPWILLGAVPLWLGRWRLNALSLGETEAQSLGMEVGRERGLFLLAAALAVAGAVSVTGIIGWVGLMIPHIVRMLVGPDHRRVIPLSMTLGAAFLMFSDTLARASVAGEIPVGIITTVCGAPFFVYLLKRGGQESWKL</sequence>
<evidence type="ECO:0000256" key="1">
    <source>
        <dbReference type="ARBA" id="ARBA00004651"/>
    </source>
</evidence>
<keyword evidence="7 8" id="KW-0472">Membrane</keyword>
<feature type="transmembrane region" description="Helical" evidence="8">
    <location>
        <begin position="115"/>
        <end position="133"/>
    </location>
</feature>
<organism evidence="9">
    <name type="scientific">Desulfobacca acetoxidans</name>
    <dbReference type="NCBI Taxonomy" id="60893"/>
    <lineage>
        <taxon>Bacteria</taxon>
        <taxon>Pseudomonadati</taxon>
        <taxon>Thermodesulfobacteriota</taxon>
        <taxon>Desulfobaccia</taxon>
        <taxon>Desulfobaccales</taxon>
        <taxon>Desulfobaccaceae</taxon>
        <taxon>Desulfobacca</taxon>
    </lineage>
</organism>
<dbReference type="GO" id="GO:0022857">
    <property type="term" value="F:transmembrane transporter activity"/>
    <property type="evidence" value="ECO:0007669"/>
    <property type="project" value="InterPro"/>
</dbReference>
<feature type="transmembrane region" description="Helical" evidence="8">
    <location>
        <begin position="62"/>
        <end position="83"/>
    </location>
</feature>
<evidence type="ECO:0000256" key="7">
    <source>
        <dbReference type="ARBA" id="ARBA00023136"/>
    </source>
</evidence>
<comment type="similarity">
    <text evidence="2">Belongs to the binding-protein-dependent transport system permease family. FecCD subfamily.</text>
</comment>
<evidence type="ECO:0000256" key="4">
    <source>
        <dbReference type="ARBA" id="ARBA00022475"/>
    </source>
</evidence>
<keyword evidence="5 8" id="KW-0812">Transmembrane</keyword>
<accession>A0A7C3ZAF5</accession>
<feature type="transmembrane region" description="Helical" evidence="8">
    <location>
        <begin position="235"/>
        <end position="264"/>
    </location>
</feature>
<dbReference type="PANTHER" id="PTHR30472:SF70">
    <property type="entry name" value="MOLYBDATE IMPORT SYSTEM PERMEASE PROTEIN MOLB"/>
    <property type="match status" value="1"/>
</dbReference>
<evidence type="ECO:0000256" key="8">
    <source>
        <dbReference type="SAM" id="Phobius"/>
    </source>
</evidence>
<dbReference type="InterPro" id="IPR037294">
    <property type="entry name" value="ABC_BtuC-like"/>
</dbReference>
<dbReference type="Gene3D" id="1.10.3470.10">
    <property type="entry name" value="ABC transporter involved in vitamin B12 uptake, BtuC"/>
    <property type="match status" value="1"/>
</dbReference>